<dbReference type="InterPro" id="IPR007886">
    <property type="entry name" value="AlaDH/PNT_N"/>
</dbReference>
<dbReference type="PANTHER" id="PTHR10160:SF19">
    <property type="entry name" value="PROTON-TRANSLOCATING NAD(P)(+) TRANSHYDROGENASE"/>
    <property type="match status" value="1"/>
</dbReference>
<dbReference type="GO" id="GO:0006740">
    <property type="term" value="P:NADPH regeneration"/>
    <property type="evidence" value="ECO:0007669"/>
    <property type="project" value="TreeGrafter"/>
</dbReference>
<dbReference type="InterPro" id="IPR007698">
    <property type="entry name" value="AlaDH/PNT_NAD(H)-bd"/>
</dbReference>
<feature type="domain" description="Alanine dehydrogenase/pyridine nucleotide transhydrogenase N-terminal" evidence="9">
    <location>
        <begin position="4"/>
        <end position="130"/>
    </location>
</feature>
<evidence type="ECO:0000256" key="1">
    <source>
        <dbReference type="ARBA" id="ARBA00003943"/>
    </source>
</evidence>
<dbReference type="SUPFAM" id="SSF51735">
    <property type="entry name" value="NAD(P)-binding Rossmann-fold domains"/>
    <property type="match status" value="1"/>
</dbReference>
<keyword evidence="6" id="KW-0520">NAD</keyword>
<evidence type="ECO:0000256" key="3">
    <source>
        <dbReference type="ARBA" id="ARBA00022741"/>
    </source>
</evidence>
<evidence type="ECO:0000256" key="4">
    <source>
        <dbReference type="ARBA" id="ARBA00022857"/>
    </source>
</evidence>
<keyword evidence="4" id="KW-0521">NADP</keyword>
<evidence type="ECO:0000313" key="11">
    <source>
        <dbReference type="Proteomes" id="UP000753961"/>
    </source>
</evidence>
<evidence type="ECO:0000259" key="8">
    <source>
        <dbReference type="SMART" id="SM01002"/>
    </source>
</evidence>
<dbReference type="CDD" id="cd05304">
    <property type="entry name" value="Rubrum_tdh"/>
    <property type="match status" value="1"/>
</dbReference>
<dbReference type="GO" id="GO:0050661">
    <property type="term" value="F:NADP binding"/>
    <property type="evidence" value="ECO:0007669"/>
    <property type="project" value="TreeGrafter"/>
</dbReference>
<dbReference type="EMBL" id="JAHVHU010000013">
    <property type="protein sequence ID" value="MBY5959368.1"/>
    <property type="molecule type" value="Genomic_DNA"/>
</dbReference>
<evidence type="ECO:0000256" key="6">
    <source>
        <dbReference type="ARBA" id="ARBA00023027"/>
    </source>
</evidence>
<reference evidence="10" key="1">
    <citation type="submission" date="2021-06" db="EMBL/GenBank/DDBJ databases">
        <title>44 bacteria genomes isolated from Dapeng, Shenzhen.</title>
        <authorList>
            <person name="Zheng W."/>
            <person name="Yu S."/>
            <person name="Huang Y."/>
        </authorList>
    </citation>
    <scope>NUCLEOTIDE SEQUENCE</scope>
    <source>
        <strain evidence="10">DP5N28-2</strain>
    </source>
</reference>
<dbReference type="GO" id="GO:0008750">
    <property type="term" value="F:proton-translocating NAD(P)+ transhydrogenase activity"/>
    <property type="evidence" value="ECO:0007669"/>
    <property type="project" value="UniProtKB-EC"/>
</dbReference>
<comment type="caution">
    <text evidence="10">The sequence shown here is derived from an EMBL/GenBank/DDBJ whole genome shotgun (WGS) entry which is preliminary data.</text>
</comment>
<feature type="domain" description="Alanine dehydrogenase/pyridine nucleotide transhydrogenase NAD(H)-binding" evidence="8">
    <location>
        <begin position="139"/>
        <end position="303"/>
    </location>
</feature>
<dbReference type="RefSeq" id="WP_222580901.1">
    <property type="nucleotide sequence ID" value="NZ_JAHVHU010000013.1"/>
</dbReference>
<dbReference type="SMART" id="SM01003">
    <property type="entry name" value="AlaDh_PNT_N"/>
    <property type="match status" value="1"/>
</dbReference>
<dbReference type="Proteomes" id="UP000753961">
    <property type="component" value="Unassembled WGS sequence"/>
</dbReference>
<comment type="catalytic activity">
    <reaction evidence="7">
        <text>NAD(+) + NADPH + H(+)(in) = NADH + NADP(+) + H(+)(out)</text>
        <dbReference type="Rhea" id="RHEA:47992"/>
        <dbReference type="ChEBI" id="CHEBI:15378"/>
        <dbReference type="ChEBI" id="CHEBI:57540"/>
        <dbReference type="ChEBI" id="CHEBI:57783"/>
        <dbReference type="ChEBI" id="CHEBI:57945"/>
        <dbReference type="ChEBI" id="CHEBI:58349"/>
        <dbReference type="EC" id="7.1.1.1"/>
    </reaction>
</comment>
<evidence type="ECO:0000259" key="9">
    <source>
        <dbReference type="SMART" id="SM01003"/>
    </source>
</evidence>
<evidence type="ECO:0000256" key="2">
    <source>
        <dbReference type="ARBA" id="ARBA00012943"/>
    </source>
</evidence>
<dbReference type="SMART" id="SM01002">
    <property type="entry name" value="AlaDh_PNT_C"/>
    <property type="match status" value="1"/>
</dbReference>
<protein>
    <recommendedName>
        <fullName evidence="2">proton-translocating NAD(P)(+) transhydrogenase</fullName>
        <ecNumber evidence="2">7.1.1.1</ecNumber>
    </recommendedName>
</protein>
<dbReference type="GO" id="GO:0005886">
    <property type="term" value="C:plasma membrane"/>
    <property type="evidence" value="ECO:0007669"/>
    <property type="project" value="TreeGrafter"/>
</dbReference>
<dbReference type="PANTHER" id="PTHR10160">
    <property type="entry name" value="NAD(P) TRANSHYDROGENASE"/>
    <property type="match status" value="1"/>
</dbReference>
<gene>
    <name evidence="10" type="ORF">KUV50_14550</name>
</gene>
<dbReference type="InterPro" id="IPR036291">
    <property type="entry name" value="NAD(P)-bd_dom_sf"/>
</dbReference>
<dbReference type="Pfam" id="PF01262">
    <property type="entry name" value="AlaDh_PNT_C"/>
    <property type="match status" value="1"/>
</dbReference>
<dbReference type="Gene3D" id="3.40.50.720">
    <property type="entry name" value="NAD(P)-binding Rossmann-like Domain"/>
    <property type="match status" value="2"/>
</dbReference>
<evidence type="ECO:0000313" key="10">
    <source>
        <dbReference type="EMBL" id="MBY5959368.1"/>
    </source>
</evidence>
<dbReference type="Pfam" id="PF05222">
    <property type="entry name" value="AlaDh_PNT_N"/>
    <property type="match status" value="1"/>
</dbReference>
<accession>A0A953LB45</accession>
<comment type="function">
    <text evidence="1">The transhydrogenation between NADH and NADP is coupled to respiration and ATP hydrolysis and functions as a proton pump across the membrane.</text>
</comment>
<dbReference type="SUPFAM" id="SSF52283">
    <property type="entry name" value="Formate/glycerate dehydrogenase catalytic domain-like"/>
    <property type="match status" value="1"/>
</dbReference>
<keyword evidence="11" id="KW-1185">Reference proteome</keyword>
<sequence length="352" mass="37942">MKLGILRTPARTILPISQKVIKKLSDLGAEVVIEKPESSVNWEESLIQNSAPYVSREEILKTADILLSVGYSELESVNARYWISEFQPFNQPDITGKLDAMGITGLSLDMIPRISRAQSMDVLSSMASIAGYKAVLQAADLLPRYFPMMITAAGSIRPARVLVIGAGVAGLQAIATARRLGGVVEAFDTRSAVKEEVESLGGKFVEVEGATDRSDSGGYAVEQSEDYKKRQQEKLAERASGADVIITTAQLRGKPAPKIITEEVISNMPPGAVIVDLAASTGGNTIYTENNKLVAIEGISIIGDSYLADSMPQTASELYANNAFNFMELIVKEKEIQLDLDDEIISNAKING</sequence>
<proteinExistence type="predicted"/>
<evidence type="ECO:0000256" key="7">
    <source>
        <dbReference type="ARBA" id="ARBA00048202"/>
    </source>
</evidence>
<evidence type="ECO:0000256" key="5">
    <source>
        <dbReference type="ARBA" id="ARBA00022967"/>
    </source>
</evidence>
<dbReference type="AlphaFoldDB" id="A0A953LB45"/>
<organism evidence="10 11">
    <name type="scientific">Membranihabitans marinus</name>
    <dbReference type="NCBI Taxonomy" id="1227546"/>
    <lineage>
        <taxon>Bacteria</taxon>
        <taxon>Pseudomonadati</taxon>
        <taxon>Bacteroidota</taxon>
        <taxon>Saprospiria</taxon>
        <taxon>Saprospirales</taxon>
        <taxon>Saprospiraceae</taxon>
        <taxon>Membranihabitans</taxon>
    </lineage>
</organism>
<keyword evidence="5" id="KW-1278">Translocase</keyword>
<keyword evidence="3" id="KW-0547">Nucleotide-binding</keyword>
<dbReference type="EC" id="7.1.1.1" evidence="2"/>
<name>A0A953LB45_9BACT</name>